<feature type="signal peptide" evidence="2">
    <location>
        <begin position="1"/>
        <end position="17"/>
    </location>
</feature>
<comment type="similarity">
    <text evidence="1">Belongs to the short-chain dehydrogenases/reductases (SDR) family.</text>
</comment>
<dbReference type="PANTHER" id="PTHR42820">
    <property type="entry name" value="SHORT-CHAIN DEHYDROGENASE REDUCTASE"/>
    <property type="match status" value="1"/>
</dbReference>
<dbReference type="Proteomes" id="UP000825935">
    <property type="component" value="Chromosome 5"/>
</dbReference>
<comment type="caution">
    <text evidence="3">The sequence shown here is derived from an EMBL/GenBank/DDBJ whole genome shotgun (WGS) entry which is preliminary data.</text>
</comment>
<dbReference type="FunFam" id="3.40.50.720:FF:000084">
    <property type="entry name" value="Short-chain dehydrogenase reductase"/>
    <property type="match status" value="1"/>
</dbReference>
<dbReference type="OrthoDB" id="294295at2759"/>
<name>A0A8T2UNX1_CERRI</name>
<dbReference type="PRINTS" id="PR00080">
    <property type="entry name" value="SDRFAMILY"/>
</dbReference>
<evidence type="ECO:0000313" key="3">
    <source>
        <dbReference type="EMBL" id="KAH7436290.1"/>
    </source>
</evidence>
<dbReference type="Pfam" id="PF13561">
    <property type="entry name" value="adh_short_C2"/>
    <property type="match status" value="1"/>
</dbReference>
<gene>
    <name evidence="3" type="ORF">KP509_05G011800</name>
</gene>
<dbReference type="AlphaFoldDB" id="A0A8T2UNX1"/>
<dbReference type="InterPro" id="IPR002347">
    <property type="entry name" value="SDR_fam"/>
</dbReference>
<proteinExistence type="inferred from homology"/>
<reference evidence="3" key="1">
    <citation type="submission" date="2021-08" db="EMBL/GenBank/DDBJ databases">
        <title>WGS assembly of Ceratopteris richardii.</title>
        <authorList>
            <person name="Marchant D.B."/>
            <person name="Chen G."/>
            <person name="Jenkins J."/>
            <person name="Shu S."/>
            <person name="Leebens-Mack J."/>
            <person name="Grimwood J."/>
            <person name="Schmutz J."/>
            <person name="Soltis P."/>
            <person name="Soltis D."/>
            <person name="Chen Z.-H."/>
        </authorList>
    </citation>
    <scope>NUCLEOTIDE SEQUENCE</scope>
    <source>
        <strain evidence="3">Whitten #5841</strain>
        <tissue evidence="3">Leaf</tissue>
    </source>
</reference>
<dbReference type="PRINTS" id="PR00081">
    <property type="entry name" value="GDHRDH"/>
</dbReference>
<keyword evidence="4" id="KW-1185">Reference proteome</keyword>
<dbReference type="SUPFAM" id="SSF51735">
    <property type="entry name" value="NAD(P)-binding Rossmann-fold domains"/>
    <property type="match status" value="1"/>
</dbReference>
<keyword evidence="2" id="KW-0732">Signal</keyword>
<protein>
    <submittedName>
        <fullName evidence="3">Uncharacterized protein</fullName>
    </submittedName>
</protein>
<dbReference type="PANTHER" id="PTHR42820:SF1">
    <property type="entry name" value="SHORT-CHAIN DEHYDROGENASE_REDUCTASE FAMILY PROTEIN"/>
    <property type="match status" value="1"/>
</dbReference>
<dbReference type="InterPro" id="IPR036291">
    <property type="entry name" value="NAD(P)-bd_dom_sf"/>
</dbReference>
<dbReference type="EMBL" id="CM035410">
    <property type="protein sequence ID" value="KAH7436290.1"/>
    <property type="molecule type" value="Genomic_DNA"/>
</dbReference>
<accession>A0A8T2UNX1</accession>
<evidence type="ECO:0000313" key="4">
    <source>
        <dbReference type="Proteomes" id="UP000825935"/>
    </source>
</evidence>
<evidence type="ECO:0000256" key="1">
    <source>
        <dbReference type="ARBA" id="ARBA00006484"/>
    </source>
</evidence>
<dbReference type="Gene3D" id="3.40.50.720">
    <property type="entry name" value="NAD(P)-binding Rossmann-like Domain"/>
    <property type="match status" value="1"/>
</dbReference>
<sequence>MISFLCILISTTTRTLILRQNQSPMDIQRRMKEATASPVQLAGKVAVITGAATGIGKATAELFVQRGAVVVIADVQDELCMQTAADLGHDKATFKHCDVSIETDVEDLIAFTVRTYGKLDIMFSNAGVWGRTIAKNVATVGLEDFTHVMSVNLHGMVHAIKHASKSMMECSIKGSIICTASVASTLSDGSIPIAYTTSKHATVGLMRGAASQLGMHGIRVNCISPGGTHTPLLHTVLNQFSNSLGFPPIESATLKDLLLSPSDVAKVVCFLASDDSAAINGANIVIDEAYFTLQLPM</sequence>
<feature type="chain" id="PRO_5035849888" evidence="2">
    <location>
        <begin position="18"/>
        <end position="297"/>
    </location>
</feature>
<organism evidence="3 4">
    <name type="scientific">Ceratopteris richardii</name>
    <name type="common">Triangle waterfern</name>
    <dbReference type="NCBI Taxonomy" id="49495"/>
    <lineage>
        <taxon>Eukaryota</taxon>
        <taxon>Viridiplantae</taxon>
        <taxon>Streptophyta</taxon>
        <taxon>Embryophyta</taxon>
        <taxon>Tracheophyta</taxon>
        <taxon>Polypodiopsida</taxon>
        <taxon>Polypodiidae</taxon>
        <taxon>Polypodiales</taxon>
        <taxon>Pteridineae</taxon>
        <taxon>Pteridaceae</taxon>
        <taxon>Parkerioideae</taxon>
        <taxon>Ceratopteris</taxon>
    </lineage>
</organism>
<evidence type="ECO:0000256" key="2">
    <source>
        <dbReference type="SAM" id="SignalP"/>
    </source>
</evidence>